<keyword evidence="3" id="KW-1185">Reference proteome</keyword>
<dbReference type="Proteomes" id="UP001500689">
    <property type="component" value="Unassembled WGS sequence"/>
</dbReference>
<feature type="region of interest" description="Disordered" evidence="1">
    <location>
        <begin position="74"/>
        <end position="96"/>
    </location>
</feature>
<name>A0ABP6X9H8_9PSEU</name>
<proteinExistence type="predicted"/>
<comment type="caution">
    <text evidence="2">The sequence shown here is derived from an EMBL/GenBank/DDBJ whole genome shotgun (WGS) entry which is preliminary data.</text>
</comment>
<protein>
    <submittedName>
        <fullName evidence="2">Uncharacterized protein</fullName>
    </submittedName>
</protein>
<evidence type="ECO:0000313" key="2">
    <source>
        <dbReference type="EMBL" id="GAA3563173.1"/>
    </source>
</evidence>
<organism evidence="2 3">
    <name type="scientific">Amycolatopsis ultiminotia</name>
    <dbReference type="NCBI Taxonomy" id="543629"/>
    <lineage>
        <taxon>Bacteria</taxon>
        <taxon>Bacillati</taxon>
        <taxon>Actinomycetota</taxon>
        <taxon>Actinomycetes</taxon>
        <taxon>Pseudonocardiales</taxon>
        <taxon>Pseudonocardiaceae</taxon>
        <taxon>Amycolatopsis</taxon>
    </lineage>
</organism>
<reference evidence="3" key="1">
    <citation type="journal article" date="2019" name="Int. J. Syst. Evol. Microbiol.">
        <title>The Global Catalogue of Microorganisms (GCM) 10K type strain sequencing project: providing services to taxonomists for standard genome sequencing and annotation.</title>
        <authorList>
            <consortium name="The Broad Institute Genomics Platform"/>
            <consortium name="The Broad Institute Genome Sequencing Center for Infectious Disease"/>
            <person name="Wu L."/>
            <person name="Ma J."/>
        </authorList>
    </citation>
    <scope>NUCLEOTIDE SEQUENCE [LARGE SCALE GENOMIC DNA]</scope>
    <source>
        <strain evidence="3">JCM 16898</strain>
    </source>
</reference>
<evidence type="ECO:0000313" key="3">
    <source>
        <dbReference type="Proteomes" id="UP001500689"/>
    </source>
</evidence>
<evidence type="ECO:0000256" key="1">
    <source>
        <dbReference type="SAM" id="MobiDB-lite"/>
    </source>
</evidence>
<dbReference type="RefSeq" id="WP_344864568.1">
    <property type="nucleotide sequence ID" value="NZ_BAAAZN010000012.1"/>
</dbReference>
<sequence length="96" mass="10975">MEYSDERSGRRYPAAPLRWRGDDGAPLTVAPLPGITRGDVENGARSLWRYRAALPGDLRPVSLDERRFVRFRVRRRSRHQSDDPGTGVDFAREDPP</sequence>
<accession>A0ABP6X9H8</accession>
<dbReference type="EMBL" id="BAAAZN010000012">
    <property type="protein sequence ID" value="GAA3563173.1"/>
    <property type="molecule type" value="Genomic_DNA"/>
</dbReference>
<gene>
    <name evidence="2" type="ORF">GCM10022222_53660</name>
</gene>